<dbReference type="GO" id="GO:0006207">
    <property type="term" value="P:'de novo' pyrimidine nucleobase biosynthetic process"/>
    <property type="evidence" value="ECO:0007669"/>
    <property type="project" value="InterPro"/>
</dbReference>
<feature type="binding site" evidence="8">
    <location>
        <position position="253"/>
    </location>
    <ligand>
        <name>L-glutamine</name>
        <dbReference type="ChEBI" id="CHEBI:58359"/>
    </ligand>
</feature>
<keyword evidence="6 8" id="KW-0315">Glutamine amidotransferase</keyword>
<feature type="active site" evidence="8">
    <location>
        <position position="365"/>
    </location>
</feature>
<feature type="domain" description="Carbamoyl-phosphate synthase small subunit N-terminal" evidence="9">
    <location>
        <begin position="29"/>
        <end position="160"/>
    </location>
</feature>
<dbReference type="InterPro" id="IPR035686">
    <property type="entry name" value="CPSase_GATase1"/>
</dbReference>
<feature type="binding site" evidence="8">
    <location>
        <position position="324"/>
    </location>
    <ligand>
        <name>L-glutamine</name>
        <dbReference type="ChEBI" id="CHEBI:58359"/>
    </ligand>
</feature>
<feature type="binding site" evidence="8">
    <location>
        <position position="323"/>
    </location>
    <ligand>
        <name>L-glutamine</name>
        <dbReference type="ChEBI" id="CHEBI:58359"/>
    </ligand>
</feature>
<feature type="active site" evidence="8">
    <location>
        <position position="363"/>
    </location>
</feature>
<keyword evidence="3 8" id="KW-0436">Ligase</keyword>
<dbReference type="PRINTS" id="PR00096">
    <property type="entry name" value="GATASE"/>
</dbReference>
<evidence type="ECO:0000313" key="10">
    <source>
        <dbReference type="EMBL" id="VYU49159.1"/>
    </source>
</evidence>
<dbReference type="GO" id="GO:0006541">
    <property type="term" value="P:glutamine metabolic process"/>
    <property type="evidence" value="ECO:0007669"/>
    <property type="project" value="InterPro"/>
</dbReference>
<organism evidence="10">
    <name type="scientific">Clostridium symbiosum</name>
    <name type="common">Bacteroides symbiosus</name>
    <dbReference type="NCBI Taxonomy" id="1512"/>
    <lineage>
        <taxon>Bacteria</taxon>
        <taxon>Bacillati</taxon>
        <taxon>Bacillota</taxon>
        <taxon>Clostridia</taxon>
        <taxon>Lachnospirales</taxon>
        <taxon>Lachnospiraceae</taxon>
        <taxon>Otoolea</taxon>
    </lineage>
</organism>
<dbReference type="GO" id="GO:0005524">
    <property type="term" value="F:ATP binding"/>
    <property type="evidence" value="ECO:0007669"/>
    <property type="project" value="UniProtKB-UniRule"/>
</dbReference>
<evidence type="ECO:0000256" key="4">
    <source>
        <dbReference type="ARBA" id="ARBA00022741"/>
    </source>
</evidence>
<evidence type="ECO:0000256" key="3">
    <source>
        <dbReference type="ARBA" id="ARBA00022598"/>
    </source>
</evidence>
<gene>
    <name evidence="8 10" type="primary">carA</name>
    <name evidence="10" type="ORF">CSLFYP84_02448</name>
</gene>
<comment type="function">
    <text evidence="8">Small subunit of the glutamine-dependent carbamoyl phosphate synthetase (CPSase). CPSase catalyzes the formation of carbamoyl phosphate from the ammonia moiety of glutamine, carbonate, and phosphate donated by ATP, constituting the first step of 2 biosynthetic pathways, one leading to arginine and/or urea and the other to pyrimidine nucleotides. The small subunit (glutamine amidotransferase) binds and cleaves glutamine to supply the large subunit with the substrate ammonia.</text>
</comment>
<dbReference type="AlphaFoldDB" id="A0A6N3FB71"/>
<dbReference type="InterPro" id="IPR002474">
    <property type="entry name" value="CarbamoylP_synth_ssu_N"/>
</dbReference>
<keyword evidence="8" id="KW-0028">Amino-acid biosynthesis</keyword>
<dbReference type="GO" id="GO:0006526">
    <property type="term" value="P:L-arginine biosynthetic process"/>
    <property type="evidence" value="ECO:0007669"/>
    <property type="project" value="UniProtKB-UniRule"/>
</dbReference>
<dbReference type="Pfam" id="PF00988">
    <property type="entry name" value="CPSase_sm_chain"/>
    <property type="match status" value="1"/>
</dbReference>
<comment type="pathway">
    <text evidence="8">Pyrimidine metabolism; UMP biosynthesis via de novo pathway; (S)-dihydroorotate from bicarbonate: step 1/3.</text>
</comment>
<evidence type="ECO:0000256" key="6">
    <source>
        <dbReference type="ARBA" id="ARBA00022962"/>
    </source>
</evidence>
<dbReference type="GO" id="GO:0044205">
    <property type="term" value="P:'de novo' UMP biosynthetic process"/>
    <property type="evidence" value="ECO:0007669"/>
    <property type="project" value="UniProtKB-UniRule"/>
</dbReference>
<dbReference type="InterPro" id="IPR050472">
    <property type="entry name" value="Anth_synth/Amidotransfase"/>
</dbReference>
<sequence>MRKLLLYKIEVKLLEDKSTGERNGDRMERTVYLLLENGKYFEGKGFGASLDEVTGEVVFTTGMTGYLETITDPSYYGQIVVQTFPMIGNYGVIPQDFENKEVYLSAYIVKEWCQDPSNFRSSGNLDTFFKERKVPAIYGIDTRKLAKTIREYGSMNGRLTVKKPPYGPEELEQIRNFRITSAVESVTPAGCHLIKTKGKADYRVVLWDFGAKENILRELTKRGCDVYDATASTTADEILNLDPDGIMLSNGPGNPEDNARVIEELKKLAVAKRPIFGICLGHQLLAIARGAKTGKMKYGHRGANQPVKDLETGRIYISSQNHGYEVLRESLPAGAEETFINVNDGTCEGITYRDIPAFTVQFHPEACAGPKDTEELFGRFIKMMEKYKEEASCR</sequence>
<dbReference type="PANTHER" id="PTHR43418:SF7">
    <property type="entry name" value="CARBAMOYL-PHOSPHATE SYNTHASE SMALL CHAIN"/>
    <property type="match status" value="1"/>
</dbReference>
<evidence type="ECO:0000256" key="2">
    <source>
        <dbReference type="ARBA" id="ARBA00007800"/>
    </source>
</evidence>
<keyword evidence="4 8" id="KW-0547">Nucleotide-binding</keyword>
<dbReference type="SUPFAM" id="SSF52021">
    <property type="entry name" value="Carbamoyl phosphate synthetase, small subunit N-terminal domain"/>
    <property type="match status" value="1"/>
</dbReference>
<feature type="binding site" evidence="8">
    <location>
        <position position="280"/>
    </location>
    <ligand>
        <name>L-glutamine</name>
        <dbReference type="ChEBI" id="CHEBI:58359"/>
    </ligand>
</feature>
<keyword evidence="8" id="KW-0055">Arginine biosynthesis</keyword>
<dbReference type="PRINTS" id="PR00099">
    <property type="entry name" value="CPSGATASE"/>
</dbReference>
<dbReference type="InterPro" id="IPR029062">
    <property type="entry name" value="Class_I_gatase-like"/>
</dbReference>
<comment type="catalytic activity">
    <reaction evidence="7 8">
        <text>hydrogencarbonate + L-glutamine + 2 ATP + H2O = carbamoyl phosphate + L-glutamate + 2 ADP + phosphate + 2 H(+)</text>
        <dbReference type="Rhea" id="RHEA:18633"/>
        <dbReference type="ChEBI" id="CHEBI:15377"/>
        <dbReference type="ChEBI" id="CHEBI:15378"/>
        <dbReference type="ChEBI" id="CHEBI:17544"/>
        <dbReference type="ChEBI" id="CHEBI:29985"/>
        <dbReference type="ChEBI" id="CHEBI:30616"/>
        <dbReference type="ChEBI" id="CHEBI:43474"/>
        <dbReference type="ChEBI" id="CHEBI:58228"/>
        <dbReference type="ChEBI" id="CHEBI:58359"/>
        <dbReference type="ChEBI" id="CHEBI:456216"/>
        <dbReference type="EC" id="6.3.5.5"/>
    </reaction>
</comment>
<dbReference type="InterPro" id="IPR017926">
    <property type="entry name" value="GATASE"/>
</dbReference>
<keyword evidence="5 8" id="KW-0067">ATP-binding</keyword>
<protein>
    <recommendedName>
        <fullName evidence="8">Carbamoyl phosphate synthase small chain</fullName>
        <ecNumber evidence="8">6.3.5.5</ecNumber>
    </recommendedName>
    <alternativeName>
        <fullName evidence="8">Carbamoyl phosphate synthetase glutamine chain</fullName>
    </alternativeName>
</protein>
<dbReference type="GO" id="GO:0004088">
    <property type="term" value="F:carbamoyl-phosphate synthase (glutamine-hydrolyzing) activity"/>
    <property type="evidence" value="ECO:0007669"/>
    <property type="project" value="UniProtKB-UniRule"/>
</dbReference>
<reference evidence="10" key="1">
    <citation type="submission" date="2019-11" db="EMBL/GenBank/DDBJ databases">
        <authorList>
            <person name="Feng L."/>
        </authorList>
    </citation>
    <scope>NUCLEOTIDE SEQUENCE</scope>
    <source>
        <strain evidence="10">CsymbiosumLFYP84</strain>
    </source>
</reference>
<dbReference type="PRINTS" id="PR00097">
    <property type="entry name" value="ANTSNTHASEII"/>
</dbReference>
<dbReference type="UniPathway" id="UPA00070">
    <property type="reaction ID" value="UER00115"/>
</dbReference>
<evidence type="ECO:0000256" key="7">
    <source>
        <dbReference type="ARBA" id="ARBA00048816"/>
    </source>
</evidence>
<feature type="binding site" evidence="8">
    <location>
        <position position="74"/>
    </location>
    <ligand>
        <name>L-glutamine</name>
        <dbReference type="ChEBI" id="CHEBI:58359"/>
    </ligand>
</feature>
<comment type="pathway">
    <text evidence="1 8">Amino-acid biosynthesis; L-arginine biosynthesis; carbamoyl phosphate from bicarbonate: step 1/1.</text>
</comment>
<feature type="active site" description="Nucleophile" evidence="8">
    <location>
        <position position="279"/>
    </location>
</feature>
<feature type="binding site" evidence="8">
    <location>
        <position position="251"/>
    </location>
    <ligand>
        <name>L-glutamine</name>
        <dbReference type="ChEBI" id="CHEBI:58359"/>
    </ligand>
</feature>
<accession>A0A6N3FB71</accession>
<dbReference type="PROSITE" id="PS51273">
    <property type="entry name" value="GATASE_TYPE_1"/>
    <property type="match status" value="1"/>
</dbReference>
<dbReference type="InterPro" id="IPR006274">
    <property type="entry name" value="CarbamoylP_synth_ssu"/>
</dbReference>
<dbReference type="PANTHER" id="PTHR43418">
    <property type="entry name" value="MULTIFUNCTIONAL TRYPTOPHAN BIOSYNTHESIS PROTEIN-RELATED"/>
    <property type="match status" value="1"/>
</dbReference>
<name>A0A6N3FB71_CLOSY</name>
<evidence type="ECO:0000256" key="5">
    <source>
        <dbReference type="ARBA" id="ARBA00022840"/>
    </source>
</evidence>
<dbReference type="Gene3D" id="3.40.50.880">
    <property type="match status" value="1"/>
</dbReference>
<comment type="similarity">
    <text evidence="2 8">Belongs to the CarA family.</text>
</comment>
<evidence type="ECO:0000259" key="9">
    <source>
        <dbReference type="SMART" id="SM01097"/>
    </source>
</evidence>
<feature type="binding site" evidence="8">
    <location>
        <position position="283"/>
    </location>
    <ligand>
        <name>L-glutamine</name>
        <dbReference type="ChEBI" id="CHEBI:58359"/>
    </ligand>
</feature>
<proteinExistence type="inferred from homology"/>
<evidence type="ECO:0000256" key="8">
    <source>
        <dbReference type="HAMAP-Rule" id="MF_01209"/>
    </source>
</evidence>
<dbReference type="SMART" id="SM01097">
    <property type="entry name" value="CPSase_sm_chain"/>
    <property type="match status" value="1"/>
</dbReference>
<dbReference type="HAMAP" id="MF_01209">
    <property type="entry name" value="CPSase_S_chain"/>
    <property type="match status" value="1"/>
</dbReference>
<dbReference type="EMBL" id="CACRUA010000028">
    <property type="protein sequence ID" value="VYU49159.1"/>
    <property type="molecule type" value="Genomic_DNA"/>
</dbReference>
<dbReference type="CDD" id="cd01744">
    <property type="entry name" value="GATase1_CPSase"/>
    <property type="match status" value="1"/>
</dbReference>
<dbReference type="NCBIfam" id="TIGR01368">
    <property type="entry name" value="CPSaseIIsmall"/>
    <property type="match status" value="1"/>
</dbReference>
<feature type="binding site" evidence="8">
    <location>
        <position position="321"/>
    </location>
    <ligand>
        <name>L-glutamine</name>
        <dbReference type="ChEBI" id="CHEBI:58359"/>
    </ligand>
</feature>
<dbReference type="UniPathway" id="UPA00068">
    <property type="reaction ID" value="UER00171"/>
</dbReference>
<comment type="subunit">
    <text evidence="8">Composed of two chains; the small (or glutamine) chain promotes the hydrolysis of glutamine to ammonia, which is used by the large (or ammonia) chain to synthesize carbamoyl phosphate. Tetramer of heterodimers (alpha,beta)4.</text>
</comment>
<dbReference type="Pfam" id="PF00117">
    <property type="entry name" value="GATase"/>
    <property type="match status" value="1"/>
</dbReference>
<dbReference type="Gene3D" id="3.50.30.20">
    <property type="entry name" value="Carbamoyl-phosphate synthase small subunit, N-terminal domain"/>
    <property type="match status" value="1"/>
</dbReference>
<dbReference type="InterPro" id="IPR036480">
    <property type="entry name" value="CarbP_synth_ssu_N_sf"/>
</dbReference>
<dbReference type="NCBIfam" id="NF009475">
    <property type="entry name" value="PRK12838.1"/>
    <property type="match status" value="1"/>
</dbReference>
<comment type="catalytic activity">
    <reaction evidence="8">
        <text>L-glutamine + H2O = L-glutamate + NH4(+)</text>
        <dbReference type="Rhea" id="RHEA:15889"/>
        <dbReference type="ChEBI" id="CHEBI:15377"/>
        <dbReference type="ChEBI" id="CHEBI:28938"/>
        <dbReference type="ChEBI" id="CHEBI:29985"/>
        <dbReference type="ChEBI" id="CHEBI:58359"/>
    </reaction>
</comment>
<dbReference type="EC" id="6.3.5.5" evidence="8"/>
<feature type="region of interest" description="CPSase" evidence="8">
    <location>
        <begin position="1"/>
        <end position="202"/>
    </location>
</feature>
<keyword evidence="8" id="KW-0665">Pyrimidine biosynthesis</keyword>
<evidence type="ECO:0000256" key="1">
    <source>
        <dbReference type="ARBA" id="ARBA00005077"/>
    </source>
</evidence>
<dbReference type="SUPFAM" id="SSF52317">
    <property type="entry name" value="Class I glutamine amidotransferase-like"/>
    <property type="match status" value="1"/>
</dbReference>